<sequence>MESSNKASTVAECTKIIEESKICVQQSSPFEKLIRGVCNDLNKEADRCRGLIWRIQQRENYEKSKAMKRKWQEKLQQQSK</sequence>
<evidence type="ECO:0008006" key="3">
    <source>
        <dbReference type="Google" id="ProtNLM"/>
    </source>
</evidence>
<organism evidence="1 2">
    <name type="scientific">Ceutorhynchus assimilis</name>
    <name type="common">cabbage seed weevil</name>
    <dbReference type="NCBI Taxonomy" id="467358"/>
    <lineage>
        <taxon>Eukaryota</taxon>
        <taxon>Metazoa</taxon>
        <taxon>Ecdysozoa</taxon>
        <taxon>Arthropoda</taxon>
        <taxon>Hexapoda</taxon>
        <taxon>Insecta</taxon>
        <taxon>Pterygota</taxon>
        <taxon>Neoptera</taxon>
        <taxon>Endopterygota</taxon>
        <taxon>Coleoptera</taxon>
        <taxon>Polyphaga</taxon>
        <taxon>Cucujiformia</taxon>
        <taxon>Curculionidae</taxon>
        <taxon>Ceutorhynchinae</taxon>
        <taxon>Ceutorhynchus</taxon>
    </lineage>
</organism>
<proteinExistence type="predicted"/>
<accession>A0A9N9MP20</accession>
<evidence type="ECO:0000313" key="1">
    <source>
        <dbReference type="EMBL" id="CAG9767117.1"/>
    </source>
</evidence>
<reference evidence="1" key="1">
    <citation type="submission" date="2022-01" db="EMBL/GenBank/DDBJ databases">
        <authorList>
            <person name="King R."/>
        </authorList>
    </citation>
    <scope>NUCLEOTIDE SEQUENCE</scope>
</reference>
<protein>
    <recommendedName>
        <fullName evidence="3">COX assembly mitochondrial protein</fullName>
    </recommendedName>
</protein>
<gene>
    <name evidence="1" type="ORF">CEUTPL_LOCUS7684</name>
</gene>
<name>A0A9N9MP20_9CUCU</name>
<evidence type="ECO:0000313" key="2">
    <source>
        <dbReference type="Proteomes" id="UP001152799"/>
    </source>
</evidence>
<dbReference type="Proteomes" id="UP001152799">
    <property type="component" value="Chromosome 4"/>
</dbReference>
<keyword evidence="2" id="KW-1185">Reference proteome</keyword>
<dbReference type="EMBL" id="OU892280">
    <property type="protein sequence ID" value="CAG9767117.1"/>
    <property type="molecule type" value="Genomic_DNA"/>
</dbReference>
<dbReference type="AlphaFoldDB" id="A0A9N9MP20"/>